<dbReference type="InterPro" id="IPR050194">
    <property type="entry name" value="Glycosyltransferase_grp1"/>
</dbReference>
<evidence type="ECO:0000259" key="1">
    <source>
        <dbReference type="Pfam" id="PF13439"/>
    </source>
</evidence>
<dbReference type="Pfam" id="PF13692">
    <property type="entry name" value="Glyco_trans_1_4"/>
    <property type="match status" value="1"/>
</dbReference>
<name>A0A4P6P4L9_9GAMM</name>
<sequence>MKSNAQVKHVVHVVHSFATGGLENGVVNIINALPENEYRHTIVCVTNHDPEFFARIKQDNTQIINLNKPSGNNPKWLYHCWKLFRELKPDICHTRNLSAIEAQLPAFLAGVPYRIHGEHGWDVSDIGGTNKKYQFLRKLYKPLIHQYVALSKEAQDYLTHVIKAKASKVRRICNGVDIDKFVPNHNRTLLPEGFAKQDSVIFGTVGRLAQVKNQTFLVESFLEIWQQNPALRDKIRLVIIGDGILLPKLQEMVSECGANACVWFAGRKDNVPQLMQQLDVFVLPSLAEGISNTLLEAMASGVPYIATQVGGNADLILPKHLDTHIVEVNNKAQLNSAMLAYIKTPENIKKDSELVRKHCEENFSLAGMVANYHQLYQFENK</sequence>
<evidence type="ECO:0000313" key="3">
    <source>
        <dbReference type="Proteomes" id="UP000290244"/>
    </source>
</evidence>
<dbReference type="KEGG" id="lsd:EMK97_11725"/>
<dbReference type="PANTHER" id="PTHR45947">
    <property type="entry name" value="SULFOQUINOVOSYL TRANSFERASE SQD2"/>
    <property type="match status" value="1"/>
</dbReference>
<gene>
    <name evidence="2" type="ORF">EMK97_11725</name>
</gene>
<dbReference type="InterPro" id="IPR017522">
    <property type="entry name" value="Sugar_tfrase_PEP-CTERM_Stp2"/>
</dbReference>
<dbReference type="Gene3D" id="3.40.50.2000">
    <property type="entry name" value="Glycogen Phosphorylase B"/>
    <property type="match status" value="2"/>
</dbReference>
<dbReference type="GO" id="GO:0016757">
    <property type="term" value="F:glycosyltransferase activity"/>
    <property type="evidence" value="ECO:0007669"/>
    <property type="project" value="TreeGrafter"/>
</dbReference>
<protein>
    <submittedName>
        <fullName evidence="2">TIGR03088 family PEP-CTERM/XrtA system glycosyltransferase</fullName>
    </submittedName>
</protein>
<dbReference type="Pfam" id="PF13439">
    <property type="entry name" value="Glyco_transf_4"/>
    <property type="match status" value="1"/>
</dbReference>
<dbReference type="InterPro" id="IPR028098">
    <property type="entry name" value="Glyco_trans_4-like_N"/>
</dbReference>
<keyword evidence="2" id="KW-0808">Transferase</keyword>
<dbReference type="AlphaFoldDB" id="A0A4P6P4L9"/>
<accession>A0A4P6P4L9</accession>
<reference evidence="2 3" key="1">
    <citation type="submission" date="2018-12" db="EMBL/GenBank/DDBJ databases">
        <title>Complete genome of Litorilituus sediminis.</title>
        <authorList>
            <person name="Liu A."/>
            <person name="Rong J."/>
        </authorList>
    </citation>
    <scope>NUCLEOTIDE SEQUENCE [LARGE SCALE GENOMIC DNA]</scope>
    <source>
        <strain evidence="2 3">JCM 17549</strain>
    </source>
</reference>
<organism evidence="2 3">
    <name type="scientific">Litorilituus sediminis</name>
    <dbReference type="NCBI Taxonomy" id="718192"/>
    <lineage>
        <taxon>Bacteria</taxon>
        <taxon>Pseudomonadati</taxon>
        <taxon>Pseudomonadota</taxon>
        <taxon>Gammaproteobacteria</taxon>
        <taxon>Alteromonadales</taxon>
        <taxon>Colwelliaceae</taxon>
        <taxon>Litorilituus</taxon>
    </lineage>
</organism>
<dbReference type="EMBL" id="CP034759">
    <property type="protein sequence ID" value="QBG36334.1"/>
    <property type="molecule type" value="Genomic_DNA"/>
</dbReference>
<proteinExistence type="predicted"/>
<feature type="domain" description="Glycosyltransferase subfamily 4-like N-terminal" evidence="1">
    <location>
        <begin position="20"/>
        <end position="179"/>
    </location>
</feature>
<dbReference type="SUPFAM" id="SSF53756">
    <property type="entry name" value="UDP-Glycosyltransferase/glycogen phosphorylase"/>
    <property type="match status" value="1"/>
</dbReference>
<dbReference type="NCBIfam" id="TIGR03088">
    <property type="entry name" value="stp2"/>
    <property type="match status" value="1"/>
</dbReference>
<evidence type="ECO:0000313" key="2">
    <source>
        <dbReference type="EMBL" id="QBG36334.1"/>
    </source>
</evidence>
<dbReference type="RefSeq" id="WP_130602384.1">
    <property type="nucleotide sequence ID" value="NZ_CP034759.1"/>
</dbReference>
<dbReference type="Proteomes" id="UP000290244">
    <property type="component" value="Chromosome"/>
</dbReference>
<keyword evidence="3" id="KW-1185">Reference proteome</keyword>
<dbReference type="PANTHER" id="PTHR45947:SF14">
    <property type="entry name" value="SLL1723 PROTEIN"/>
    <property type="match status" value="1"/>
</dbReference>
<dbReference type="OrthoDB" id="9775208at2"/>